<organism evidence="1 2">
    <name type="scientific">Clostridium scindens (strain ATCC 35704 / DSM 5676 / VPI 13733 / 19)</name>
    <dbReference type="NCBI Taxonomy" id="411468"/>
    <lineage>
        <taxon>Bacteria</taxon>
        <taxon>Bacillati</taxon>
        <taxon>Bacillota</taxon>
        <taxon>Clostridia</taxon>
        <taxon>Lachnospirales</taxon>
        <taxon>Lachnospiraceae</taxon>
    </lineage>
</organism>
<protein>
    <submittedName>
        <fullName evidence="1">Uncharacterized protein</fullName>
    </submittedName>
</protein>
<reference evidence="1 2" key="1">
    <citation type="journal article" date="2019" name="Appl. Environ. Microbiol.">
        <title>Clostridium scindens ATCC 35704: integration of nutritional requirements, the complete genome sequence, and global transcriptional responses to bile acids.</title>
        <authorList>
            <person name="Devendran S."/>
            <person name="Shrestha R."/>
            <person name="Alves J.M.P."/>
            <person name="Wolf P.G."/>
            <person name="Ly L."/>
            <person name="Hernandez A.G."/>
            <person name="Mendez-Garcia C."/>
            <person name="Inboden A."/>
            <person name="Wiley J."/>
            <person name="Paul O."/>
            <person name="Allen A."/>
            <person name="Springer E."/>
            <person name="Wright C.L."/>
            <person name="Fields C.J."/>
            <person name="Daniel S.L."/>
            <person name="Ridlon J.M."/>
        </authorList>
    </citation>
    <scope>NUCLEOTIDE SEQUENCE [LARGE SCALE GENOMIC DNA]</scope>
    <source>
        <strain evidence="1 2">ATCC 35704</strain>
    </source>
</reference>
<evidence type="ECO:0000313" key="1">
    <source>
        <dbReference type="EMBL" id="QBF74203.1"/>
    </source>
</evidence>
<dbReference type="Proteomes" id="UP000289664">
    <property type="component" value="Chromosome"/>
</dbReference>
<proteinExistence type="predicted"/>
<dbReference type="KEGG" id="csci:HDCHBGLK_01599"/>
<dbReference type="PROSITE" id="PS51257">
    <property type="entry name" value="PROKAR_LIPOPROTEIN"/>
    <property type="match status" value="1"/>
</dbReference>
<gene>
    <name evidence="1" type="ORF">HDCHBGLK_01599</name>
</gene>
<keyword evidence="2" id="KW-1185">Reference proteome</keyword>
<accession>B0NK84</accession>
<dbReference type="AlphaFoldDB" id="B0NK84"/>
<sequence>MKKKLIAVLMIAVLTLSLAACQSKDDSKDTAKKLPPPRL</sequence>
<name>B0NK84_CLOS5</name>
<dbReference type="EMBL" id="CP036170">
    <property type="protein sequence ID" value="QBF74203.1"/>
    <property type="molecule type" value="Genomic_DNA"/>
</dbReference>
<dbReference type="HOGENOM" id="CLU_3307535_0_0_9"/>
<evidence type="ECO:0000313" key="2">
    <source>
        <dbReference type="Proteomes" id="UP000289664"/>
    </source>
</evidence>